<organism evidence="2 3">
    <name type="scientific">Streptomyces enissocaesilis</name>
    <dbReference type="NCBI Taxonomy" id="332589"/>
    <lineage>
        <taxon>Bacteria</taxon>
        <taxon>Bacillati</taxon>
        <taxon>Actinomycetota</taxon>
        <taxon>Actinomycetes</taxon>
        <taxon>Kitasatosporales</taxon>
        <taxon>Streptomycetaceae</taxon>
        <taxon>Streptomyces</taxon>
        <taxon>Streptomyces rochei group</taxon>
    </lineage>
</organism>
<dbReference type="EMBL" id="BAAAUD010000058">
    <property type="protein sequence ID" value="GAA2966482.1"/>
    <property type="molecule type" value="Genomic_DNA"/>
</dbReference>
<proteinExistence type="predicted"/>
<accession>A0ABN3XLK7</accession>
<gene>
    <name evidence="2" type="ORF">GCM10010446_60250</name>
</gene>
<name>A0ABN3XLK7_9ACTN</name>
<evidence type="ECO:0000256" key="1">
    <source>
        <dbReference type="SAM" id="MobiDB-lite"/>
    </source>
</evidence>
<feature type="compositionally biased region" description="Basic and acidic residues" evidence="1">
    <location>
        <begin position="32"/>
        <end position="59"/>
    </location>
</feature>
<sequence length="59" mass="6318">MSSRRGNRVGRVPSGRTGQETAQAGGRLCARSGRDDDLPDMRSGRDEPPCRAEGDESAE</sequence>
<keyword evidence="3" id="KW-1185">Reference proteome</keyword>
<evidence type="ECO:0000313" key="3">
    <source>
        <dbReference type="Proteomes" id="UP001500403"/>
    </source>
</evidence>
<reference evidence="2 3" key="1">
    <citation type="journal article" date="2019" name="Int. J. Syst. Evol. Microbiol.">
        <title>The Global Catalogue of Microorganisms (GCM) 10K type strain sequencing project: providing services to taxonomists for standard genome sequencing and annotation.</title>
        <authorList>
            <consortium name="The Broad Institute Genomics Platform"/>
            <consortium name="The Broad Institute Genome Sequencing Center for Infectious Disease"/>
            <person name="Wu L."/>
            <person name="Ma J."/>
        </authorList>
    </citation>
    <scope>NUCLEOTIDE SEQUENCE [LARGE SCALE GENOMIC DNA]</scope>
    <source>
        <strain evidence="2 3">JCM 9088</strain>
    </source>
</reference>
<comment type="caution">
    <text evidence="2">The sequence shown here is derived from an EMBL/GenBank/DDBJ whole genome shotgun (WGS) entry which is preliminary data.</text>
</comment>
<evidence type="ECO:0000313" key="2">
    <source>
        <dbReference type="EMBL" id="GAA2966482.1"/>
    </source>
</evidence>
<protein>
    <submittedName>
        <fullName evidence="2">Uncharacterized protein</fullName>
    </submittedName>
</protein>
<feature type="region of interest" description="Disordered" evidence="1">
    <location>
        <begin position="1"/>
        <end position="59"/>
    </location>
</feature>
<dbReference type="Proteomes" id="UP001500403">
    <property type="component" value="Unassembled WGS sequence"/>
</dbReference>